<evidence type="ECO:0000256" key="4">
    <source>
        <dbReference type="ARBA" id="ARBA00022807"/>
    </source>
</evidence>
<dbReference type="Proteomes" id="UP000677218">
    <property type="component" value="Unassembled WGS sequence"/>
</dbReference>
<dbReference type="SUPFAM" id="SSF54001">
    <property type="entry name" value="Cysteine proteinases"/>
    <property type="match status" value="1"/>
</dbReference>
<dbReference type="GO" id="GO:0043418">
    <property type="term" value="P:homocysteine catabolic process"/>
    <property type="evidence" value="ECO:0007669"/>
    <property type="project" value="TreeGrafter"/>
</dbReference>
<comment type="similarity">
    <text evidence="5">Belongs to the peptidase C1 family.</text>
</comment>
<sequence>MSHELTWQEIQKFQDQFNQNPQNQVIARAASRSGIYEASFNDRVAGRLTRVFSTELPTDQVTNQKQSGRCWEFASLNVLRHYFGKKYQAKNFTFSQTYNYFWDKIERANIFYDAMIRLADRPIDDREVASYLNFAGTDGGQWAMAIALVKKYGLVPSYAMPESFNAENSQALGEVLQLKEKKDALVLRHLAQTGQTAELAQAREQFLSEVYHIVATALGEPPHKFDLEFRDDQGKYHLEKDLTPQTFFQKYLGDFNADDYVTLANYPDHEYGKLYHVPLEDNIVGMKPILFLNVPMDFLTQAAVNQLKAGDSVMFGNDVLRQMDRKTGYLDPELYQMDQLLNVDLNLSKKDRLILGEGRATHAMTLVGVDEDHGQVRQWKVENSWGKDRGEKGYFVMSQDWFEKYVYHVVVKKEYLTADQVALAEGSWVDVSPWDSMN</sequence>
<comment type="caution">
    <text evidence="7">The sequence shown here is derived from an EMBL/GenBank/DDBJ whole genome shotgun (WGS) entry which is preliminary data.</text>
</comment>
<dbReference type="GO" id="GO:0006508">
    <property type="term" value="P:proteolysis"/>
    <property type="evidence" value="ECO:0007669"/>
    <property type="project" value="UniProtKB-KW"/>
</dbReference>
<keyword evidence="4 5" id="KW-0788">Thiol protease</keyword>
<dbReference type="AlphaFoldDB" id="A0A916QG78"/>
<evidence type="ECO:0000313" key="7">
    <source>
        <dbReference type="EMBL" id="GFZ26711.1"/>
    </source>
</evidence>
<gene>
    <name evidence="7" type="primary">pepC_1</name>
    <name evidence="7" type="ORF">LCB40_05910</name>
</gene>
<dbReference type="RefSeq" id="WP_212780405.1">
    <property type="nucleotide sequence ID" value="NZ_BMAY01000003.1"/>
</dbReference>
<comment type="subcellular location">
    <subcellularLocation>
        <location evidence="1">Cytoplasm</location>
    </subcellularLocation>
</comment>
<dbReference type="CDD" id="cd00585">
    <property type="entry name" value="Peptidase_C1B"/>
    <property type="match status" value="1"/>
</dbReference>
<name>A0A916QG78_9LACO</name>
<dbReference type="PANTHER" id="PTHR10363">
    <property type="entry name" value="BLEOMYCIN HYDROLASE"/>
    <property type="match status" value="1"/>
</dbReference>
<dbReference type="Pfam" id="PF03051">
    <property type="entry name" value="Peptidase_C1_2"/>
    <property type="match status" value="1"/>
</dbReference>
<organism evidence="7 8">
    <name type="scientific">Lactobacillus corticis</name>
    <dbReference type="NCBI Taxonomy" id="2201249"/>
    <lineage>
        <taxon>Bacteria</taxon>
        <taxon>Bacillati</taxon>
        <taxon>Bacillota</taxon>
        <taxon>Bacilli</taxon>
        <taxon>Lactobacillales</taxon>
        <taxon>Lactobacillaceae</taxon>
        <taxon>Lactobacillus</taxon>
    </lineage>
</organism>
<evidence type="ECO:0000256" key="1">
    <source>
        <dbReference type="ARBA" id="ARBA00004496"/>
    </source>
</evidence>
<dbReference type="EMBL" id="BMAY01000003">
    <property type="protein sequence ID" value="GFZ26711.1"/>
    <property type="molecule type" value="Genomic_DNA"/>
</dbReference>
<feature type="active site" evidence="6">
    <location>
        <position position="70"/>
    </location>
</feature>
<keyword evidence="8" id="KW-1185">Reference proteome</keyword>
<protein>
    <recommendedName>
        <fullName evidence="5">Aminopeptidase</fullName>
    </recommendedName>
</protein>
<dbReference type="InterPro" id="IPR038765">
    <property type="entry name" value="Papain-like_cys_pep_sf"/>
</dbReference>
<dbReference type="PIRSF" id="PIRSF005700">
    <property type="entry name" value="PepC"/>
    <property type="match status" value="1"/>
</dbReference>
<evidence type="ECO:0000256" key="3">
    <source>
        <dbReference type="ARBA" id="ARBA00022801"/>
    </source>
</evidence>
<proteinExistence type="inferred from homology"/>
<keyword evidence="3 5" id="KW-0378">Hydrolase</keyword>
<dbReference type="GO" id="GO:0009636">
    <property type="term" value="P:response to toxic substance"/>
    <property type="evidence" value="ECO:0007669"/>
    <property type="project" value="TreeGrafter"/>
</dbReference>
<keyword evidence="2 5" id="KW-0645">Protease</keyword>
<feature type="active site" evidence="6">
    <location>
        <position position="383"/>
    </location>
</feature>
<dbReference type="InterPro" id="IPR004134">
    <property type="entry name" value="Peptidase_C1B"/>
</dbReference>
<evidence type="ECO:0000256" key="2">
    <source>
        <dbReference type="ARBA" id="ARBA00022670"/>
    </source>
</evidence>
<dbReference type="Gene3D" id="3.90.70.10">
    <property type="entry name" value="Cysteine proteinases"/>
    <property type="match status" value="1"/>
</dbReference>
<feature type="active site" evidence="6">
    <location>
        <position position="362"/>
    </location>
</feature>
<dbReference type="GO" id="GO:0005737">
    <property type="term" value="C:cytoplasm"/>
    <property type="evidence" value="ECO:0007669"/>
    <property type="project" value="UniProtKB-SubCell"/>
</dbReference>
<dbReference type="PROSITE" id="PS00139">
    <property type="entry name" value="THIOL_PROTEASE_CYS"/>
    <property type="match status" value="1"/>
</dbReference>
<evidence type="ECO:0000256" key="6">
    <source>
        <dbReference type="PIRSR" id="PIRSR005700-1"/>
    </source>
</evidence>
<dbReference type="GO" id="GO:0070005">
    <property type="term" value="F:cysteine-type aminopeptidase activity"/>
    <property type="evidence" value="ECO:0007669"/>
    <property type="project" value="InterPro"/>
</dbReference>
<dbReference type="PROSITE" id="PS00639">
    <property type="entry name" value="THIOL_PROTEASE_HIS"/>
    <property type="match status" value="1"/>
</dbReference>
<evidence type="ECO:0000313" key="8">
    <source>
        <dbReference type="Proteomes" id="UP000677218"/>
    </source>
</evidence>
<reference evidence="7" key="1">
    <citation type="submission" date="2020-08" db="EMBL/GenBank/DDBJ databases">
        <title>Taxonomic study for Lactobacillus species isolated from hardwood bark.</title>
        <authorList>
            <person name="Tohno M."/>
            <person name="Tanizawa Y."/>
        </authorList>
    </citation>
    <scope>NUCLEOTIDE SEQUENCE</scope>
    <source>
        <strain evidence="7">B40</strain>
    </source>
</reference>
<keyword evidence="5 7" id="KW-0031">Aminopeptidase</keyword>
<dbReference type="InterPro" id="IPR000169">
    <property type="entry name" value="Pept_cys_AS"/>
</dbReference>
<dbReference type="InterPro" id="IPR025660">
    <property type="entry name" value="Pept_his_AS"/>
</dbReference>
<evidence type="ECO:0000256" key="5">
    <source>
        <dbReference type="PIRNR" id="PIRNR005700"/>
    </source>
</evidence>
<dbReference type="PANTHER" id="PTHR10363:SF2">
    <property type="entry name" value="BLEOMYCIN HYDROLASE"/>
    <property type="match status" value="1"/>
</dbReference>
<accession>A0A916QG78</accession>